<keyword evidence="2" id="KW-1185">Reference proteome</keyword>
<gene>
    <name evidence="1" type="ORF">I4F81_011554</name>
</gene>
<comment type="caution">
    <text evidence="1">The sequence shown here is derived from an EMBL/GenBank/DDBJ whole genome shotgun (WGS) entry which is preliminary data.</text>
</comment>
<organism evidence="1 2">
    <name type="scientific">Pyropia yezoensis</name>
    <name type="common">Susabi-nori</name>
    <name type="synonym">Porphyra yezoensis</name>
    <dbReference type="NCBI Taxonomy" id="2788"/>
    <lineage>
        <taxon>Eukaryota</taxon>
        <taxon>Rhodophyta</taxon>
        <taxon>Bangiophyceae</taxon>
        <taxon>Bangiales</taxon>
        <taxon>Bangiaceae</taxon>
        <taxon>Pyropia</taxon>
    </lineage>
</organism>
<sequence length="525" mass="51974">MAAIADEVARFMDITGAEAAYASTLLSEHGGDLDLSLASHFAMQEAAGGGGGGGGGMAPPPAVPGGGAPGGGGGLPPPIMPNGPLVPGAAAAALAAVGAVDADSTAGDAAMAAAMAAADAAAGGGEEEAVRAPIPSVVDRLIDVAPRGGGGAAGASGSARRRWVGGDSESPFAVAAPLAFPYAADAGLARPQEVQITPQPVAGVFGMAPEPGGLNALYRPPADVTFVGTFEEAMQFANGVSKWLLVNVQSADVFASHVLNRDVWARPAARNLLDTSYVLWQVDASSTDGARYLTYYPGGSPPVVAVVDPRSGERVCSWSIDGPTGELALREAPLVAELRNWSSNHVLSSGGDAALAAALAASLENGSTELPAAAGPPRPVQSNGSRAPAAAPAPVASRSPAAAAEKAAAPAAAVPPPPPSAEEEAATAAADAAHAAAVAAGARGAPARLVVRLTRGGRLQRTWGAADAMGDVRSWVARALAREEPGVGGAWQLACVHPRKVFDDDQVTVGEAGLTPSASLVVRRL</sequence>
<proteinExistence type="predicted"/>
<reference evidence="1" key="1">
    <citation type="submission" date="2019-11" db="EMBL/GenBank/DDBJ databases">
        <title>Nori genome reveals adaptations in red seaweeds to the harsh intertidal environment.</title>
        <authorList>
            <person name="Wang D."/>
            <person name="Mao Y."/>
        </authorList>
    </citation>
    <scope>NUCLEOTIDE SEQUENCE</scope>
    <source>
        <tissue evidence="1">Gametophyte</tissue>
    </source>
</reference>
<evidence type="ECO:0000313" key="1">
    <source>
        <dbReference type="EMBL" id="KAK1869072.1"/>
    </source>
</evidence>
<dbReference type="EMBL" id="CM020620">
    <property type="protein sequence ID" value="KAK1869072.1"/>
    <property type="molecule type" value="Genomic_DNA"/>
</dbReference>
<name>A0ACC3CFW9_PYRYE</name>
<protein>
    <submittedName>
        <fullName evidence="1">Uncharacterized protein</fullName>
    </submittedName>
</protein>
<dbReference type="Proteomes" id="UP000798662">
    <property type="component" value="Chromosome 3"/>
</dbReference>
<evidence type="ECO:0000313" key="2">
    <source>
        <dbReference type="Proteomes" id="UP000798662"/>
    </source>
</evidence>
<accession>A0ACC3CFW9</accession>